<organism evidence="6 7">
    <name type="scientific">Nakamurella alba</name>
    <dbReference type="NCBI Taxonomy" id="2665158"/>
    <lineage>
        <taxon>Bacteria</taxon>
        <taxon>Bacillati</taxon>
        <taxon>Actinomycetota</taxon>
        <taxon>Actinomycetes</taxon>
        <taxon>Nakamurellales</taxon>
        <taxon>Nakamurellaceae</taxon>
        <taxon>Nakamurella</taxon>
    </lineage>
</organism>
<dbReference type="RefSeq" id="WP_154768383.1">
    <property type="nucleotide sequence ID" value="NZ_WLYK01000003.1"/>
</dbReference>
<feature type="domain" description="HTH araC/xylS-type" evidence="5">
    <location>
        <begin position="235"/>
        <end position="333"/>
    </location>
</feature>
<evidence type="ECO:0000256" key="4">
    <source>
        <dbReference type="SAM" id="MobiDB-lite"/>
    </source>
</evidence>
<gene>
    <name evidence="6" type="ORF">GIS00_10270</name>
</gene>
<evidence type="ECO:0000313" key="7">
    <source>
        <dbReference type="Proteomes" id="UP000460221"/>
    </source>
</evidence>
<reference evidence="6 7" key="1">
    <citation type="submission" date="2019-11" db="EMBL/GenBank/DDBJ databases">
        <authorList>
            <person name="Jiang L.-Q."/>
        </authorList>
    </citation>
    <scope>NUCLEOTIDE SEQUENCE [LARGE SCALE GENOMIC DNA]</scope>
    <source>
        <strain evidence="6 7">YIM 132087</strain>
    </source>
</reference>
<proteinExistence type="predicted"/>
<comment type="caution">
    <text evidence="6">The sequence shown here is derived from an EMBL/GenBank/DDBJ whole genome shotgun (WGS) entry which is preliminary data.</text>
</comment>
<keyword evidence="3" id="KW-0804">Transcription</keyword>
<evidence type="ECO:0000256" key="2">
    <source>
        <dbReference type="ARBA" id="ARBA00023125"/>
    </source>
</evidence>
<dbReference type="PROSITE" id="PS01124">
    <property type="entry name" value="HTH_ARAC_FAMILY_2"/>
    <property type="match status" value="1"/>
</dbReference>
<dbReference type="Pfam" id="PF12852">
    <property type="entry name" value="Cupin_6"/>
    <property type="match status" value="2"/>
</dbReference>
<dbReference type="SMART" id="SM00342">
    <property type="entry name" value="HTH_ARAC"/>
    <property type="match status" value="1"/>
</dbReference>
<keyword evidence="1" id="KW-0805">Transcription regulation</keyword>
<dbReference type="InterPro" id="IPR050204">
    <property type="entry name" value="AraC_XylS_family_regulators"/>
</dbReference>
<dbReference type="EMBL" id="WLYK01000003">
    <property type="protein sequence ID" value="MTD14333.1"/>
    <property type="molecule type" value="Genomic_DNA"/>
</dbReference>
<dbReference type="InterPro" id="IPR020449">
    <property type="entry name" value="Tscrpt_reg_AraC-type_HTH"/>
</dbReference>
<feature type="compositionally biased region" description="Low complexity" evidence="4">
    <location>
        <begin position="155"/>
        <end position="174"/>
    </location>
</feature>
<dbReference type="InterPro" id="IPR018062">
    <property type="entry name" value="HTH_AraC-typ_CS"/>
</dbReference>
<dbReference type="PANTHER" id="PTHR46796:SF13">
    <property type="entry name" value="HTH-TYPE TRANSCRIPTIONAL ACTIVATOR RHAS"/>
    <property type="match status" value="1"/>
</dbReference>
<feature type="region of interest" description="Disordered" evidence="4">
    <location>
        <begin position="152"/>
        <end position="174"/>
    </location>
</feature>
<dbReference type="PANTHER" id="PTHR46796">
    <property type="entry name" value="HTH-TYPE TRANSCRIPTIONAL ACTIVATOR RHAS-RELATED"/>
    <property type="match status" value="1"/>
</dbReference>
<evidence type="ECO:0000259" key="5">
    <source>
        <dbReference type="PROSITE" id="PS01124"/>
    </source>
</evidence>
<evidence type="ECO:0000256" key="1">
    <source>
        <dbReference type="ARBA" id="ARBA00023015"/>
    </source>
</evidence>
<sequence>MDTITAVLDGHAARRPFLLRCVFTPPWGIRLADHATLGLVVVAAGTVVVSGIDHAPVRLGPGDVLITAAAADLDLTDAETSEVDAVVEPGQVCRTLPGRPPVTFLGPGHTDWGNDPAGSTVLLTATWELPGQVSGRLVGSLPPGTVIRTHRADTADTAAGADRSGRSDGSAGSDGELPALLRLLATEMAATSPGRTAVLDRLADLVLIAALRHHWQRPGATVPTWWQAQEDPVLGPALAAMSADPAAEWSVASLAATAHVSRATLSRRFAAVLGTSPMAHLRRWRLDLAADRLRHSTDPVGAVAAAAGFSDPFAFSTAFRREFGRSPRDYRSAGPADAPRISGPARARPSGTP</sequence>
<dbReference type="Gene3D" id="1.10.10.60">
    <property type="entry name" value="Homeodomain-like"/>
    <property type="match status" value="1"/>
</dbReference>
<dbReference type="InterPro" id="IPR009057">
    <property type="entry name" value="Homeodomain-like_sf"/>
</dbReference>
<name>A0A7K1FM70_9ACTN</name>
<keyword evidence="7" id="KW-1185">Reference proteome</keyword>
<protein>
    <submittedName>
        <fullName evidence="6">Helix-turn-helix domain-containing protein</fullName>
    </submittedName>
</protein>
<evidence type="ECO:0000313" key="6">
    <source>
        <dbReference type="EMBL" id="MTD14333.1"/>
    </source>
</evidence>
<dbReference type="GO" id="GO:0003700">
    <property type="term" value="F:DNA-binding transcription factor activity"/>
    <property type="evidence" value="ECO:0007669"/>
    <property type="project" value="InterPro"/>
</dbReference>
<evidence type="ECO:0000256" key="3">
    <source>
        <dbReference type="ARBA" id="ARBA00023163"/>
    </source>
</evidence>
<dbReference type="PROSITE" id="PS00041">
    <property type="entry name" value="HTH_ARAC_FAMILY_1"/>
    <property type="match status" value="1"/>
</dbReference>
<keyword evidence="2" id="KW-0238">DNA-binding</keyword>
<dbReference type="Pfam" id="PF12833">
    <property type="entry name" value="HTH_18"/>
    <property type="match status" value="1"/>
</dbReference>
<dbReference type="InterPro" id="IPR032783">
    <property type="entry name" value="AraC_lig"/>
</dbReference>
<dbReference type="Proteomes" id="UP000460221">
    <property type="component" value="Unassembled WGS sequence"/>
</dbReference>
<accession>A0A7K1FM70</accession>
<dbReference type="AlphaFoldDB" id="A0A7K1FM70"/>
<dbReference type="PRINTS" id="PR00032">
    <property type="entry name" value="HTHARAC"/>
</dbReference>
<dbReference type="InterPro" id="IPR018060">
    <property type="entry name" value="HTH_AraC"/>
</dbReference>
<dbReference type="SUPFAM" id="SSF46689">
    <property type="entry name" value="Homeodomain-like"/>
    <property type="match status" value="2"/>
</dbReference>
<feature type="region of interest" description="Disordered" evidence="4">
    <location>
        <begin position="326"/>
        <end position="353"/>
    </location>
</feature>
<dbReference type="GO" id="GO:0043565">
    <property type="term" value="F:sequence-specific DNA binding"/>
    <property type="evidence" value="ECO:0007669"/>
    <property type="project" value="InterPro"/>
</dbReference>